<feature type="transmembrane region" description="Helical" evidence="1">
    <location>
        <begin position="88"/>
        <end position="104"/>
    </location>
</feature>
<accession>A0A2S9XH70</accession>
<dbReference type="Proteomes" id="UP000237968">
    <property type="component" value="Unassembled WGS sequence"/>
</dbReference>
<organism evidence="2 3">
    <name type="scientific">Enhygromyxa salina</name>
    <dbReference type="NCBI Taxonomy" id="215803"/>
    <lineage>
        <taxon>Bacteria</taxon>
        <taxon>Pseudomonadati</taxon>
        <taxon>Myxococcota</taxon>
        <taxon>Polyangia</taxon>
        <taxon>Nannocystales</taxon>
        <taxon>Nannocystaceae</taxon>
        <taxon>Enhygromyxa</taxon>
    </lineage>
</organism>
<gene>
    <name evidence="2" type="ORF">ENSA5_50670</name>
</gene>
<keyword evidence="1" id="KW-0812">Transmembrane</keyword>
<name>A0A2S9XH70_9BACT</name>
<protein>
    <submittedName>
        <fullName evidence="2">Uncharacterized protein</fullName>
    </submittedName>
</protein>
<evidence type="ECO:0000313" key="2">
    <source>
        <dbReference type="EMBL" id="PRP92219.1"/>
    </source>
</evidence>
<dbReference type="EMBL" id="PVNK01000219">
    <property type="protein sequence ID" value="PRP92219.1"/>
    <property type="molecule type" value="Genomic_DNA"/>
</dbReference>
<dbReference type="AlphaFoldDB" id="A0A2S9XH70"/>
<sequence length="119" mass="12627">MPLSSTPGSLLASCRVAGWGLELESDERPALDELVALAIAVGQAVEGDVAGALDRVGEETGGTGDAGGEFEDDEACQGALERRDEGRGLELVLVGLGVYGAAIDRRRRRRRRRRLLRAP</sequence>
<reference evidence="2 3" key="1">
    <citation type="submission" date="2018-03" db="EMBL/GenBank/DDBJ databases">
        <title>Draft Genome Sequences of the Obligatory Marine Myxobacteria Enhygromyxa salina SWB005.</title>
        <authorList>
            <person name="Poehlein A."/>
            <person name="Moghaddam J.A."/>
            <person name="Harms H."/>
            <person name="Alanjari M."/>
            <person name="Koenig G.M."/>
            <person name="Daniel R."/>
            <person name="Schaeberle T.F."/>
        </authorList>
    </citation>
    <scope>NUCLEOTIDE SEQUENCE [LARGE SCALE GENOMIC DNA]</scope>
    <source>
        <strain evidence="2 3">SWB005</strain>
    </source>
</reference>
<keyword evidence="3" id="KW-1185">Reference proteome</keyword>
<evidence type="ECO:0000313" key="3">
    <source>
        <dbReference type="Proteomes" id="UP000237968"/>
    </source>
</evidence>
<evidence type="ECO:0000256" key="1">
    <source>
        <dbReference type="SAM" id="Phobius"/>
    </source>
</evidence>
<keyword evidence="1" id="KW-0472">Membrane</keyword>
<proteinExistence type="predicted"/>
<dbReference type="RefSeq" id="WP_106394310.1">
    <property type="nucleotide sequence ID" value="NZ_PVNK01000219.1"/>
</dbReference>
<comment type="caution">
    <text evidence="2">The sequence shown here is derived from an EMBL/GenBank/DDBJ whole genome shotgun (WGS) entry which is preliminary data.</text>
</comment>
<keyword evidence="1" id="KW-1133">Transmembrane helix</keyword>